<feature type="domain" description="ABC transporter" evidence="7">
    <location>
        <begin position="327"/>
        <end position="541"/>
    </location>
</feature>
<organism evidence="8 9">
    <name type="scientific">Candidatus Desulfatifera sulfidica</name>
    <dbReference type="NCBI Taxonomy" id="2841691"/>
    <lineage>
        <taxon>Bacteria</taxon>
        <taxon>Pseudomonadati</taxon>
        <taxon>Thermodesulfobacteriota</taxon>
        <taxon>Desulfobulbia</taxon>
        <taxon>Desulfobulbales</taxon>
        <taxon>Desulfobulbaceae</taxon>
        <taxon>Candidatus Desulfatifera</taxon>
    </lineage>
</organism>
<dbReference type="InterPro" id="IPR032524">
    <property type="entry name" value="ABC_tran_C"/>
</dbReference>
<keyword evidence="1" id="KW-0677">Repeat</keyword>
<protein>
    <submittedName>
        <fullName evidence="8">ABC-F family ATP-binding cassette domain-containing protein</fullName>
    </submittedName>
</protein>
<dbReference type="AlphaFoldDB" id="A0A8J6N918"/>
<dbReference type="Gene3D" id="1.10.287.380">
    <property type="entry name" value="Valyl-tRNA synthetase, C-terminal domain"/>
    <property type="match status" value="1"/>
</dbReference>
<dbReference type="InterPro" id="IPR017871">
    <property type="entry name" value="ABC_transporter-like_CS"/>
</dbReference>
<dbReference type="CDD" id="cd03221">
    <property type="entry name" value="ABCF_EF-3"/>
    <property type="match status" value="2"/>
</dbReference>
<dbReference type="PANTHER" id="PTHR42855">
    <property type="entry name" value="ABC TRANSPORTER ATP-BINDING SUBUNIT"/>
    <property type="match status" value="1"/>
</dbReference>
<dbReference type="InterPro" id="IPR037118">
    <property type="entry name" value="Val-tRNA_synth_C_sf"/>
</dbReference>
<dbReference type="Pfam" id="PF16326">
    <property type="entry name" value="ABC_tran_CTD"/>
    <property type="match status" value="1"/>
</dbReference>
<dbReference type="InterPro" id="IPR003593">
    <property type="entry name" value="AAA+_ATPase"/>
</dbReference>
<evidence type="ECO:0000256" key="3">
    <source>
        <dbReference type="ARBA" id="ARBA00022840"/>
    </source>
</evidence>
<dbReference type="FunFam" id="3.40.50.300:FF:000011">
    <property type="entry name" value="Putative ABC transporter ATP-binding component"/>
    <property type="match status" value="1"/>
</dbReference>
<dbReference type="InterPro" id="IPR032781">
    <property type="entry name" value="ABC_tran_Xtn"/>
</dbReference>
<dbReference type="PROSITE" id="PS00211">
    <property type="entry name" value="ABC_TRANSPORTER_1"/>
    <property type="match status" value="2"/>
</dbReference>
<keyword evidence="3 8" id="KW-0067">ATP-binding</keyword>
<dbReference type="GO" id="GO:0003677">
    <property type="term" value="F:DNA binding"/>
    <property type="evidence" value="ECO:0007669"/>
    <property type="project" value="InterPro"/>
</dbReference>
<feature type="domain" description="ABC transporter" evidence="7">
    <location>
        <begin position="2"/>
        <end position="260"/>
    </location>
</feature>
<name>A0A8J6N918_9BACT</name>
<dbReference type="InterPro" id="IPR003439">
    <property type="entry name" value="ABC_transporter-like_ATP-bd"/>
</dbReference>
<evidence type="ECO:0000256" key="2">
    <source>
        <dbReference type="ARBA" id="ARBA00022741"/>
    </source>
</evidence>
<reference evidence="8 9" key="1">
    <citation type="submission" date="2020-08" db="EMBL/GenBank/DDBJ databases">
        <title>Bridging the membrane lipid divide: bacteria of the FCB group superphylum have the potential to synthesize archaeal ether lipids.</title>
        <authorList>
            <person name="Villanueva L."/>
            <person name="Von Meijenfeldt F.A.B."/>
            <person name="Westbye A.B."/>
            <person name="Yadav S."/>
            <person name="Hopmans E.C."/>
            <person name="Dutilh B.E."/>
            <person name="Sinninghe Damste J.S."/>
        </authorList>
    </citation>
    <scope>NUCLEOTIDE SEQUENCE [LARGE SCALE GENOMIC DNA]</scope>
    <source>
        <strain evidence="8">NIOZ-UU81</strain>
    </source>
</reference>
<dbReference type="GO" id="GO:0016887">
    <property type="term" value="F:ATP hydrolysis activity"/>
    <property type="evidence" value="ECO:0007669"/>
    <property type="project" value="InterPro"/>
</dbReference>
<dbReference type="Gene3D" id="3.40.50.300">
    <property type="entry name" value="P-loop containing nucleotide triphosphate hydrolases"/>
    <property type="match status" value="2"/>
</dbReference>
<feature type="compositionally biased region" description="Polar residues" evidence="6">
    <location>
        <begin position="542"/>
        <end position="554"/>
    </location>
</feature>
<feature type="region of interest" description="Disordered" evidence="6">
    <location>
        <begin position="541"/>
        <end position="593"/>
    </location>
</feature>
<evidence type="ECO:0000256" key="6">
    <source>
        <dbReference type="SAM" id="MobiDB-lite"/>
    </source>
</evidence>
<dbReference type="PANTHER" id="PTHR42855:SF2">
    <property type="entry name" value="DRUG RESISTANCE ABC TRANSPORTER,ATP-BINDING PROTEIN"/>
    <property type="match status" value="1"/>
</dbReference>
<comment type="similarity">
    <text evidence="5">Belongs to the ABC transporter superfamily. ABCF family. Uup subfamily.</text>
</comment>
<evidence type="ECO:0000256" key="4">
    <source>
        <dbReference type="ARBA" id="ARBA00049360"/>
    </source>
</evidence>
<dbReference type="FunFam" id="3.40.50.300:FF:000309">
    <property type="entry name" value="ABC transporter ATP-binding protein"/>
    <property type="match status" value="1"/>
</dbReference>
<sequence length="666" mass="74505">MLSVNHLDIRYGDKYLFKDISQSVYAGNRIGLVGVNGAGKSTLLKIMAGVTGSDDGVITRGKTFTVGYLPQESSALVSDNTLYAEAESAFAEVLALQDEIQHINEQLAVADPESGVFQTLLKRQGEIQQILDASDIYTIRARIEKILLGLGFRQDDLARPVSSFSGGWIMRLMLAKMLLTAPSLLLLDEPTNHLDLDSLTWVEDFLRTYQGAMVIISHDRTFLDRTTEITWEVSLGRLSVYKGNYSYYLREKDERRAVEQAAYDNQQARIRQTMRFVERFRAKSTKAKQVQSRVKQLEKEELIELADDERQIRFTFPPAPPSGRDVLRVRGVGKQYQGQWVFREADVQFQRGDKVAVVGVNGAGKSTFLKLLSGEIEPDEGDVIFGHNVQRSYFGQHQAQELSPSLSALDTMALAGEGMTVTQTRSLLGAFLFRGEEVDKKVAVLSGGEKSRLALARMIATPANCMLLDEPTNHLDMSSQDVLQEAMAQYDGFIIVVSHNRYFLDSFVNKVLEVRDGRVAIYEGNISDYLNKLAREQEAACKSSSEGGKGSATNEESKAAGQLSEKSALSRKAQRRLEAQARKDHGRKLGPWKEKVKEAEATIEKLEERKVELETLMADPELYQDQQAWSAASNNYDDCTSRLKQAYEQWEEAQVEIDRAGAEMAT</sequence>
<dbReference type="InterPro" id="IPR027417">
    <property type="entry name" value="P-loop_NTPase"/>
</dbReference>
<accession>A0A8J6N918</accession>
<proteinExistence type="inferred from homology"/>
<dbReference type="Pfam" id="PF00005">
    <property type="entry name" value="ABC_tran"/>
    <property type="match status" value="2"/>
</dbReference>
<keyword evidence="2" id="KW-0547">Nucleotide-binding</keyword>
<dbReference type="EMBL" id="JACNLK010000085">
    <property type="protein sequence ID" value="MBC8209248.1"/>
    <property type="molecule type" value="Genomic_DNA"/>
</dbReference>
<comment type="caution">
    <text evidence="8">The sequence shown here is derived from an EMBL/GenBank/DDBJ whole genome shotgun (WGS) entry which is preliminary data.</text>
</comment>
<dbReference type="Pfam" id="PF12848">
    <property type="entry name" value="ABC_tran_Xtn"/>
    <property type="match status" value="1"/>
</dbReference>
<evidence type="ECO:0000313" key="8">
    <source>
        <dbReference type="EMBL" id="MBC8209248.1"/>
    </source>
</evidence>
<dbReference type="PROSITE" id="PS50893">
    <property type="entry name" value="ABC_TRANSPORTER_2"/>
    <property type="match status" value="2"/>
</dbReference>
<comment type="catalytic activity">
    <reaction evidence="4">
        <text>ATP + H2O = ADP + phosphate + H(+)</text>
        <dbReference type="Rhea" id="RHEA:13065"/>
        <dbReference type="ChEBI" id="CHEBI:15377"/>
        <dbReference type="ChEBI" id="CHEBI:15378"/>
        <dbReference type="ChEBI" id="CHEBI:30616"/>
        <dbReference type="ChEBI" id="CHEBI:43474"/>
        <dbReference type="ChEBI" id="CHEBI:456216"/>
    </reaction>
</comment>
<dbReference type="GO" id="GO:0005524">
    <property type="term" value="F:ATP binding"/>
    <property type="evidence" value="ECO:0007669"/>
    <property type="project" value="UniProtKB-KW"/>
</dbReference>
<evidence type="ECO:0000256" key="1">
    <source>
        <dbReference type="ARBA" id="ARBA00022737"/>
    </source>
</evidence>
<dbReference type="SMART" id="SM00382">
    <property type="entry name" value="AAA"/>
    <property type="match status" value="2"/>
</dbReference>
<evidence type="ECO:0000256" key="5">
    <source>
        <dbReference type="ARBA" id="ARBA00061478"/>
    </source>
</evidence>
<dbReference type="SUPFAM" id="SSF52540">
    <property type="entry name" value="P-loop containing nucleoside triphosphate hydrolases"/>
    <property type="match status" value="2"/>
</dbReference>
<gene>
    <name evidence="8" type="ORF">H8E79_08805</name>
</gene>
<dbReference type="Proteomes" id="UP000599024">
    <property type="component" value="Unassembled WGS sequence"/>
</dbReference>
<evidence type="ECO:0000259" key="7">
    <source>
        <dbReference type="PROSITE" id="PS50893"/>
    </source>
</evidence>
<evidence type="ECO:0000313" key="9">
    <source>
        <dbReference type="Proteomes" id="UP000599024"/>
    </source>
</evidence>
<dbReference type="InterPro" id="IPR051309">
    <property type="entry name" value="ABCF_ATPase"/>
</dbReference>